<evidence type="ECO:0000259" key="2">
    <source>
        <dbReference type="PROSITE" id="PS50011"/>
    </source>
</evidence>
<reference evidence="3 4" key="1">
    <citation type="journal article" date="2016" name="Mol. Biol. Evol.">
        <title>Comparative Genomics of Early-Diverging Mushroom-Forming Fungi Provides Insights into the Origins of Lignocellulose Decay Capabilities.</title>
        <authorList>
            <person name="Nagy L.G."/>
            <person name="Riley R."/>
            <person name="Tritt A."/>
            <person name="Adam C."/>
            <person name="Daum C."/>
            <person name="Floudas D."/>
            <person name="Sun H."/>
            <person name="Yadav J.S."/>
            <person name="Pangilinan J."/>
            <person name="Larsson K.H."/>
            <person name="Matsuura K."/>
            <person name="Barry K."/>
            <person name="Labutti K."/>
            <person name="Kuo R."/>
            <person name="Ohm R.A."/>
            <person name="Bhattacharya S.S."/>
            <person name="Shirouzu T."/>
            <person name="Yoshinaga Y."/>
            <person name="Martin F.M."/>
            <person name="Grigoriev I.V."/>
            <person name="Hibbett D.S."/>
        </authorList>
    </citation>
    <scope>NUCLEOTIDE SEQUENCE [LARGE SCALE GENOMIC DNA]</scope>
    <source>
        <strain evidence="3 4">HHB10207 ss-3</strain>
    </source>
</reference>
<dbReference type="AlphaFoldDB" id="A0A166FW97"/>
<dbReference type="InterPro" id="IPR011009">
    <property type="entry name" value="Kinase-like_dom_sf"/>
</dbReference>
<dbReference type="SMART" id="SM00220">
    <property type="entry name" value="S_TKc"/>
    <property type="match status" value="1"/>
</dbReference>
<dbReference type="PROSITE" id="PS50011">
    <property type="entry name" value="PROTEIN_KINASE_DOM"/>
    <property type="match status" value="1"/>
</dbReference>
<dbReference type="GO" id="GO:0004672">
    <property type="term" value="F:protein kinase activity"/>
    <property type="evidence" value="ECO:0007669"/>
    <property type="project" value="InterPro"/>
</dbReference>
<dbReference type="SUPFAM" id="SSF56112">
    <property type="entry name" value="Protein kinase-like (PK-like)"/>
    <property type="match status" value="1"/>
</dbReference>
<accession>A0A166FW97</accession>
<dbReference type="EMBL" id="KV428025">
    <property type="protein sequence ID" value="KZT41056.1"/>
    <property type="molecule type" value="Genomic_DNA"/>
</dbReference>
<dbReference type="Gene3D" id="1.10.510.10">
    <property type="entry name" value="Transferase(Phosphotransferase) domain 1"/>
    <property type="match status" value="1"/>
</dbReference>
<dbReference type="PROSITE" id="PS00108">
    <property type="entry name" value="PROTEIN_KINASE_ST"/>
    <property type="match status" value="1"/>
</dbReference>
<feature type="compositionally biased region" description="Polar residues" evidence="1">
    <location>
        <begin position="1"/>
        <end position="13"/>
    </location>
</feature>
<dbReference type="GO" id="GO:0005524">
    <property type="term" value="F:ATP binding"/>
    <property type="evidence" value="ECO:0007669"/>
    <property type="project" value="InterPro"/>
</dbReference>
<feature type="domain" description="Protein kinase" evidence="2">
    <location>
        <begin position="167"/>
        <end position="467"/>
    </location>
</feature>
<dbReference type="GO" id="GO:0007165">
    <property type="term" value="P:signal transduction"/>
    <property type="evidence" value="ECO:0007669"/>
    <property type="project" value="TreeGrafter"/>
</dbReference>
<dbReference type="Gene3D" id="3.30.200.20">
    <property type="entry name" value="Phosphorylase Kinase, domain 1"/>
    <property type="match status" value="1"/>
</dbReference>
<evidence type="ECO:0000256" key="1">
    <source>
        <dbReference type="SAM" id="MobiDB-lite"/>
    </source>
</evidence>
<name>A0A166FW97_9AGAM</name>
<dbReference type="Pfam" id="PF00069">
    <property type="entry name" value="Pkinase"/>
    <property type="match status" value="1"/>
</dbReference>
<keyword evidence="4" id="KW-1185">Reference proteome</keyword>
<dbReference type="InterPro" id="IPR050167">
    <property type="entry name" value="Ser_Thr_protein_kinase"/>
</dbReference>
<feature type="region of interest" description="Disordered" evidence="1">
    <location>
        <begin position="1"/>
        <end position="51"/>
    </location>
</feature>
<sequence length="532" mass="59858">MPSFSIPSMSFRLSTDRPKQSTQSKAGRPDSLLSQTAPSDLGDNANLEEDPQRYPHWVSSTQETLAKVAQRHVNMKSHPDFQEKVGTDIANDREEMMSNVAIRLDGLRVKDRSWSNKILGRGENPDIVFSRAKKNVDSLDREISKSQQILDEKYGKYVIEIPQGTVRYNASCDETGGFGEVRMAYFQPNRNSQESPRLLALKTPKARDKDRVSAERRFRREADIWKVLKHQNINPLFDTIQTEIVGSRMTGPVIVILSPWADVSVNGIGTASSFLQDSVNRDQTLTILSGILNGLQYMHTLSEAVYHGDLKGNNVLLFGTPKNPVAKLTDFGLSKLCSPKPNKATKVGGHIMWTAPELAVEEESADDDSAPHVERVLTPEADLWGFGMTAFELITRSSFPMRDRDRLGTSLLLLYVLGSFEDIDEEMADYLDCLPTGLRPILSQCLVADASRRPTISVLKQDWDRVVYGPDGLQSKSWDDVLSTVPQMHVIYYPPIQKGSPDQLSLWREWIRPRREVRKAKYTPGKVDHTSQ</sequence>
<dbReference type="InterPro" id="IPR000719">
    <property type="entry name" value="Prot_kinase_dom"/>
</dbReference>
<dbReference type="STRING" id="1314776.A0A166FW97"/>
<dbReference type="GO" id="GO:0005737">
    <property type="term" value="C:cytoplasm"/>
    <property type="evidence" value="ECO:0007669"/>
    <property type="project" value="TreeGrafter"/>
</dbReference>
<proteinExistence type="predicted"/>
<gene>
    <name evidence="3" type="ORF">SISSUDRAFT_387584</name>
</gene>
<evidence type="ECO:0000313" key="4">
    <source>
        <dbReference type="Proteomes" id="UP000076798"/>
    </source>
</evidence>
<dbReference type="OrthoDB" id="3248549at2759"/>
<dbReference type="InterPro" id="IPR008271">
    <property type="entry name" value="Ser/Thr_kinase_AS"/>
</dbReference>
<dbReference type="PANTHER" id="PTHR23257">
    <property type="entry name" value="SERINE-THREONINE PROTEIN KINASE"/>
    <property type="match status" value="1"/>
</dbReference>
<protein>
    <submittedName>
        <fullName evidence="3">Kinase-like protein</fullName>
    </submittedName>
</protein>
<keyword evidence="3" id="KW-0808">Transferase</keyword>
<organism evidence="3 4">
    <name type="scientific">Sistotremastrum suecicum HHB10207 ss-3</name>
    <dbReference type="NCBI Taxonomy" id="1314776"/>
    <lineage>
        <taxon>Eukaryota</taxon>
        <taxon>Fungi</taxon>
        <taxon>Dikarya</taxon>
        <taxon>Basidiomycota</taxon>
        <taxon>Agaricomycotina</taxon>
        <taxon>Agaricomycetes</taxon>
        <taxon>Sistotremastrales</taxon>
        <taxon>Sistotremastraceae</taxon>
        <taxon>Sistotremastrum</taxon>
    </lineage>
</organism>
<keyword evidence="3" id="KW-0418">Kinase</keyword>
<dbReference type="Proteomes" id="UP000076798">
    <property type="component" value="Unassembled WGS sequence"/>
</dbReference>
<evidence type="ECO:0000313" key="3">
    <source>
        <dbReference type="EMBL" id="KZT41056.1"/>
    </source>
</evidence>